<dbReference type="PaxDb" id="29760-VIT_12s0034g00830.t01"/>
<dbReference type="EMBL" id="FN595497">
    <property type="protein sequence ID" value="CCB48747.1"/>
    <property type="molecule type" value="Genomic_DNA"/>
</dbReference>
<gene>
    <name evidence="1" type="ordered locus">VIT_12s0034g00830</name>
</gene>
<dbReference type="Proteomes" id="UP000009183">
    <property type="component" value="Chromosome 12"/>
</dbReference>
<keyword evidence="2" id="KW-1185">Reference proteome</keyword>
<evidence type="ECO:0000313" key="1">
    <source>
        <dbReference type="EMBL" id="CCB48747.1"/>
    </source>
</evidence>
<reference evidence="2" key="1">
    <citation type="journal article" date="2007" name="Nature">
        <title>The grapevine genome sequence suggests ancestral hexaploidization in major angiosperm phyla.</title>
        <authorList>
            <consortium name="The French-Italian Public Consortium for Grapevine Genome Characterization."/>
            <person name="Jaillon O."/>
            <person name="Aury J.-M."/>
            <person name="Noel B."/>
            <person name="Policriti A."/>
            <person name="Clepet C."/>
            <person name="Casagrande A."/>
            <person name="Choisne N."/>
            <person name="Aubourg S."/>
            <person name="Vitulo N."/>
            <person name="Jubin C."/>
            <person name="Vezzi A."/>
            <person name="Legeai F."/>
            <person name="Hugueney P."/>
            <person name="Dasilva C."/>
            <person name="Horner D."/>
            <person name="Mica E."/>
            <person name="Jublot D."/>
            <person name="Poulain J."/>
            <person name="Bruyere C."/>
            <person name="Billault A."/>
            <person name="Segurens B."/>
            <person name="Gouyvenoux M."/>
            <person name="Ugarte E."/>
            <person name="Cattonaro F."/>
            <person name="Anthouard V."/>
            <person name="Vico V."/>
            <person name="Del Fabbro C."/>
            <person name="Alaux M."/>
            <person name="Di Gaspero G."/>
            <person name="Dumas V."/>
            <person name="Felice N."/>
            <person name="Paillard S."/>
            <person name="Juman I."/>
            <person name="Moroldo M."/>
            <person name="Scalabrin S."/>
            <person name="Canaguier A."/>
            <person name="Le Clainche I."/>
            <person name="Malacrida G."/>
            <person name="Durand E."/>
            <person name="Pesole G."/>
            <person name="Laucou V."/>
            <person name="Chatelet P."/>
            <person name="Merdinoglu D."/>
            <person name="Delledonne M."/>
            <person name="Pezzotti M."/>
            <person name="Lecharny A."/>
            <person name="Scarpelli C."/>
            <person name="Artiguenave F."/>
            <person name="Pe M.E."/>
            <person name="Valle G."/>
            <person name="Morgante M."/>
            <person name="Caboche M."/>
            <person name="Adam-Blondon A.-F."/>
            <person name="Weissenbach J."/>
            <person name="Quetier F."/>
            <person name="Wincker P."/>
        </authorList>
    </citation>
    <scope>NUCLEOTIDE SEQUENCE [LARGE SCALE GENOMIC DNA]</scope>
    <source>
        <strain evidence="2">cv. Pinot noir / PN40024</strain>
    </source>
</reference>
<dbReference type="HOGENOM" id="CLU_1985656_0_0_1"/>
<dbReference type="InParanoid" id="F6H8W3"/>
<evidence type="ECO:0000313" key="2">
    <source>
        <dbReference type="Proteomes" id="UP000009183"/>
    </source>
</evidence>
<protein>
    <submittedName>
        <fullName evidence="1">Uncharacterized protein</fullName>
    </submittedName>
</protein>
<name>F6H8W3_VITVI</name>
<accession>F6H8W3</accession>
<proteinExistence type="predicted"/>
<sequence length="126" mass="14157">MIEMLRRVPCFTDVELHSTKMLDFFPFTNRVLVSLGGDLLISITTQLPLGTPNSTVSRIQLLQDCMTQETAKVVVVRVRNLMRQRALLFELLEVVEALRAFITHRVGGGEELCIKLEQVESDLAAA</sequence>
<dbReference type="ExpressionAtlas" id="F6H8W3">
    <property type="expression patterns" value="baseline"/>
</dbReference>
<organism evidence="1 2">
    <name type="scientific">Vitis vinifera</name>
    <name type="common">Grape</name>
    <dbReference type="NCBI Taxonomy" id="29760"/>
    <lineage>
        <taxon>Eukaryota</taxon>
        <taxon>Viridiplantae</taxon>
        <taxon>Streptophyta</taxon>
        <taxon>Embryophyta</taxon>
        <taxon>Tracheophyta</taxon>
        <taxon>Spermatophyta</taxon>
        <taxon>Magnoliopsida</taxon>
        <taxon>eudicotyledons</taxon>
        <taxon>Gunneridae</taxon>
        <taxon>Pentapetalae</taxon>
        <taxon>rosids</taxon>
        <taxon>Vitales</taxon>
        <taxon>Vitaceae</taxon>
        <taxon>Viteae</taxon>
        <taxon>Vitis</taxon>
    </lineage>
</organism>
<dbReference type="AlphaFoldDB" id="F6H8W3"/>